<evidence type="ECO:0000313" key="3">
    <source>
        <dbReference type="Proteomes" id="UP000010119"/>
    </source>
</evidence>
<dbReference type="STRING" id="525367.HMPREF0556_11831"/>
<accession>D7V0R4</accession>
<dbReference type="EMBL" id="ACCR02000005">
    <property type="protein sequence ID" value="EFI83146.1"/>
    <property type="molecule type" value="Genomic_DNA"/>
</dbReference>
<proteinExistence type="predicted"/>
<gene>
    <name evidence="2" type="ORF">HMPREF0556_11831</name>
</gene>
<keyword evidence="3" id="KW-1185">Reference proteome</keyword>
<feature type="domain" description="Integron-associated effector binding protein" evidence="1">
    <location>
        <begin position="21"/>
        <end position="158"/>
    </location>
</feature>
<evidence type="ECO:0000313" key="2">
    <source>
        <dbReference type="EMBL" id="EFI83146.1"/>
    </source>
</evidence>
<dbReference type="Gene3D" id="3.20.80.10">
    <property type="entry name" value="Regulatory factor, effector binding domain"/>
    <property type="match status" value="1"/>
</dbReference>
<dbReference type="Pfam" id="PF14526">
    <property type="entry name" value="Cass2"/>
    <property type="match status" value="1"/>
</dbReference>
<sequence>MTMAISSIRLEEQEGFSLLAKRKQENDSTILADISQFAEENGPYIVTDELYHVVIHDLEEGLRDYYAVRIKHDLPEKPEEMEVLDVPSFTYFVAEHQADTPVEESYDHLQKHMETTKYRPYITAQSPLSDPFPLKIEILQKDGKIYTETSKRDILIPVQKSLYNEEIE</sequence>
<dbReference type="eggNOG" id="COG3708">
    <property type="taxonomic scope" value="Bacteria"/>
</dbReference>
<name>D7V0R4_LISGR</name>
<reference evidence="2" key="1">
    <citation type="submission" date="2010-06" db="EMBL/GenBank/DDBJ databases">
        <authorList>
            <person name="Muzny D."/>
            <person name="Qin X."/>
            <person name="Buhay C."/>
            <person name="Dugan-Rocha S."/>
            <person name="Ding Y."/>
            <person name="Chen G."/>
            <person name="Hawes A."/>
            <person name="Holder M."/>
            <person name="Jhangiani S."/>
            <person name="Johnson A."/>
            <person name="Khan Z."/>
            <person name="Li Z."/>
            <person name="Liu W."/>
            <person name="Liu X."/>
            <person name="Perez L."/>
            <person name="Shen H."/>
            <person name="Wang Q."/>
            <person name="Watt J."/>
            <person name="Xi L."/>
            <person name="Xin Y."/>
            <person name="Zhou J."/>
            <person name="Deng J."/>
            <person name="Jiang H."/>
            <person name="Liu Y."/>
            <person name="Qu J."/>
            <person name="Song X.-Z."/>
            <person name="Zhang L."/>
            <person name="Villasana D."/>
            <person name="Johnson A."/>
            <person name="Liu J."/>
            <person name="Liyanage D."/>
            <person name="Lorensuhewa L."/>
            <person name="Robinson T."/>
            <person name="Song A."/>
            <person name="Song B.-B."/>
            <person name="Dinh H."/>
            <person name="Thornton R."/>
            <person name="Coyle M."/>
            <person name="Francisco L."/>
            <person name="Jackson L."/>
            <person name="Javaid M."/>
            <person name="Korchina V."/>
            <person name="Kovar C."/>
            <person name="Mata R."/>
            <person name="Mathew T."/>
            <person name="Ngo R."/>
            <person name="Nguyen L."/>
            <person name="Nguyen N."/>
            <person name="Okwuonu G."/>
            <person name="Ongeri F."/>
            <person name="Pham C."/>
            <person name="Simmons D."/>
            <person name="Wilczek-Boney K."/>
            <person name="Hale W."/>
            <person name="Jakkamsetti A."/>
            <person name="Pham P."/>
            <person name="Ruth R."/>
            <person name="San Lucas F."/>
            <person name="Warren J."/>
            <person name="Zhang J."/>
            <person name="Zhao Z."/>
            <person name="Zhou C."/>
            <person name="Zhu D."/>
            <person name="Lee S."/>
            <person name="Bess C."/>
            <person name="Blankenburg K."/>
            <person name="Forbes L."/>
            <person name="Fu Q."/>
            <person name="Gubbala S."/>
            <person name="Hirani K."/>
            <person name="Jayaseelan J.C."/>
            <person name="Lara F."/>
            <person name="Munidasa M."/>
            <person name="Palculict T."/>
            <person name="Patil S."/>
            <person name="Pu L.-L."/>
            <person name="Saada N."/>
            <person name="Tang L."/>
            <person name="Weissenberger G."/>
            <person name="Zhu Y."/>
            <person name="Hemphill L."/>
            <person name="Shang Y."/>
            <person name="Youmans B."/>
            <person name="Ayvaz T."/>
            <person name="Ross M."/>
            <person name="Santibanez J."/>
            <person name="Aqrawi P."/>
            <person name="Gross S."/>
            <person name="Joshi V."/>
            <person name="Fowler G."/>
            <person name="Nazareth L."/>
            <person name="Reid J."/>
            <person name="Worley K."/>
            <person name="Petrosino J."/>
            <person name="Highlander S."/>
            <person name="Gibbs R."/>
        </authorList>
    </citation>
    <scope>NUCLEOTIDE SEQUENCE [LARGE SCALE GENOMIC DNA]</scope>
    <source>
        <strain evidence="2">DSM 20601</strain>
    </source>
</reference>
<comment type="caution">
    <text evidence="2">The sequence shown here is derived from an EMBL/GenBank/DDBJ whole genome shotgun (WGS) entry which is preliminary data.</text>
</comment>
<dbReference type="HOGENOM" id="CLU_1592569_0_0_9"/>
<evidence type="ECO:0000259" key="1">
    <source>
        <dbReference type="Pfam" id="PF14526"/>
    </source>
</evidence>
<dbReference type="InterPro" id="IPR029441">
    <property type="entry name" value="Cass2"/>
</dbReference>
<dbReference type="AlphaFoldDB" id="D7V0R4"/>
<organism evidence="2 3">
    <name type="scientific">Listeria grayi DSM 20601</name>
    <dbReference type="NCBI Taxonomy" id="525367"/>
    <lineage>
        <taxon>Bacteria</taxon>
        <taxon>Bacillati</taxon>
        <taxon>Bacillota</taxon>
        <taxon>Bacilli</taxon>
        <taxon>Bacillales</taxon>
        <taxon>Listeriaceae</taxon>
        <taxon>Listeria</taxon>
    </lineage>
</organism>
<dbReference type="Proteomes" id="UP000010119">
    <property type="component" value="Unassembled WGS sequence"/>
</dbReference>
<dbReference type="InterPro" id="IPR011256">
    <property type="entry name" value="Reg_factor_effector_dom_sf"/>
</dbReference>
<protein>
    <submittedName>
        <fullName evidence="2">Transcriptional regulator, effector binding domain protein</fullName>
    </submittedName>
</protein>